<dbReference type="InterPro" id="IPR055240">
    <property type="entry name" value="CBM13-like"/>
</dbReference>
<dbReference type="Gene3D" id="2.60.120.260">
    <property type="entry name" value="Galactose-binding domain-like"/>
    <property type="match status" value="1"/>
</dbReference>
<dbReference type="EMBL" id="RBZM01000008">
    <property type="protein sequence ID" value="RKP49874.1"/>
    <property type="molecule type" value="Genomic_DNA"/>
</dbReference>
<protein>
    <recommendedName>
        <fullName evidence="2">CBM6 domain-containing protein</fullName>
    </recommendedName>
</protein>
<dbReference type="InterPro" id="IPR011050">
    <property type="entry name" value="Pectin_lyase_fold/virulence"/>
</dbReference>
<comment type="caution">
    <text evidence="3">The sequence shown here is derived from an EMBL/GenBank/DDBJ whole genome shotgun (WGS) entry which is preliminary data.</text>
</comment>
<dbReference type="InterPro" id="IPR005084">
    <property type="entry name" value="CBM6"/>
</dbReference>
<dbReference type="Gene3D" id="2.160.20.10">
    <property type="entry name" value="Single-stranded right-handed beta-helix, Pectin lyase-like"/>
    <property type="match status" value="2"/>
</dbReference>
<keyword evidence="4" id="KW-1185">Reference proteome</keyword>
<dbReference type="SUPFAM" id="SSF49785">
    <property type="entry name" value="Galactose-binding domain-like"/>
    <property type="match status" value="1"/>
</dbReference>
<dbReference type="InterPro" id="IPR012334">
    <property type="entry name" value="Pectin_lyas_fold"/>
</dbReference>
<keyword evidence="1" id="KW-0732">Signal</keyword>
<name>A0A494XP91_9BACL</name>
<organism evidence="3 4">
    <name type="scientific">Cohnella endophytica</name>
    <dbReference type="NCBI Taxonomy" id="2419778"/>
    <lineage>
        <taxon>Bacteria</taxon>
        <taxon>Bacillati</taxon>
        <taxon>Bacillota</taxon>
        <taxon>Bacilli</taxon>
        <taxon>Bacillales</taxon>
        <taxon>Paenibacillaceae</taxon>
        <taxon>Cohnella</taxon>
    </lineage>
</organism>
<evidence type="ECO:0000313" key="3">
    <source>
        <dbReference type="EMBL" id="RKP49874.1"/>
    </source>
</evidence>
<evidence type="ECO:0000259" key="2">
    <source>
        <dbReference type="PROSITE" id="PS51175"/>
    </source>
</evidence>
<reference evidence="3 4" key="1">
    <citation type="submission" date="2018-10" db="EMBL/GenBank/DDBJ databases">
        <title>Cohnella sp. M2MS4P-1, whole genome shotgun sequence.</title>
        <authorList>
            <person name="Tuo L."/>
        </authorList>
    </citation>
    <scope>NUCLEOTIDE SEQUENCE [LARGE SCALE GENOMIC DNA]</scope>
    <source>
        <strain evidence="3 4">M2MS4P-1</strain>
    </source>
</reference>
<dbReference type="CDD" id="cd04081">
    <property type="entry name" value="CBM35_galactosidase-like"/>
    <property type="match status" value="1"/>
</dbReference>
<dbReference type="PROSITE" id="PS51175">
    <property type="entry name" value="CBM6"/>
    <property type="match status" value="1"/>
</dbReference>
<sequence length="817" mass="85200">MLIVRRWNATKQLALCMALLLAVSIASVLAPSVAHAAATYYVATTGSDSNNGTSLGTPFKTIQKAASVAVAGDTVNIRAGTYRETVSPANNGTSASPIVFQNYSGESVTISGLDAVTSAWTQYSGNIYYTNTTMSLGDQDAVFVDGAPMTYARWPNKTGASPMTNDGAMIGSGSLTSITDSGMPNQGSGYYNGGIVWFIAGAKWTAHGATITGSGSGTVNFTIPGDMGSEHNPGDISRGDRNYYYLAGKLGLLDVAKEWFYDSGTGRLYLYVPGGGSPSSHTVEVKKRVQAIDLTNKSYIQFKGINIKGAEMKITGSNNVIDGMTASYVFSHNARGMAHTHPVTDDGIHITGSNNTIKNGDFGFSDGNVFLIDAGSNNLITNNYIHDGDANGSYDALIRLEDNFNDRNWTDITFNTMYKTGRSAIHFIRPAHFKYNEVYNTNIVSDDGAGIYLGSDLIGPGGKLSEIAYNIVHDVYWQSGSRVGVTPGIYMDGGTYNAVAHHNVVYNIGQDGAFRMNGPSNNTYLYNNTTYNTPATLVANCCSPTYSQDNNFHNQAVSNFVDAANHNFRLVSGSSAINTGVVHSPWTDGYAGSAPDKGAYELGGTDWTAGVNGSAGGGGSGGPTGYTFCAKEHDTCSLTGTNNIAYGGNGIFAYGDKTGSFGCDNGLFGDPAPGVEKSCYYKSSSSSGSASYEAEASGNTLAGGANANACTACSGGMKVGGVGNNSGTLQFNGINSASAGTKTLTIYYTNGDATARTGLMSVNGGTGVSVSFPPTGSFTTVGTVTVSVALNAGSGNTIKFYTVNAGVWCPDFDKINV</sequence>
<evidence type="ECO:0000313" key="4">
    <source>
        <dbReference type="Proteomes" id="UP000282076"/>
    </source>
</evidence>
<dbReference type="Pfam" id="PF22704">
    <property type="entry name" value="CBM13-like"/>
    <property type="match status" value="1"/>
</dbReference>
<dbReference type="InterPro" id="IPR008979">
    <property type="entry name" value="Galactose-bd-like_sf"/>
</dbReference>
<dbReference type="RefSeq" id="WP_120978557.1">
    <property type="nucleotide sequence ID" value="NZ_RBZM01000008.1"/>
</dbReference>
<dbReference type="AlphaFoldDB" id="A0A494XP91"/>
<gene>
    <name evidence="3" type="ORF">D7Z26_18770</name>
</gene>
<feature type="signal peptide" evidence="1">
    <location>
        <begin position="1"/>
        <end position="36"/>
    </location>
</feature>
<accession>A0A494XP91</accession>
<dbReference type="OrthoDB" id="9765222at2"/>
<dbReference type="GO" id="GO:0030246">
    <property type="term" value="F:carbohydrate binding"/>
    <property type="evidence" value="ECO:0007669"/>
    <property type="project" value="InterPro"/>
</dbReference>
<dbReference type="Proteomes" id="UP000282076">
    <property type="component" value="Unassembled WGS sequence"/>
</dbReference>
<dbReference type="PANTHER" id="PTHR36453">
    <property type="entry name" value="SECRETED PROTEIN-RELATED"/>
    <property type="match status" value="1"/>
</dbReference>
<feature type="chain" id="PRO_5019765484" description="CBM6 domain-containing protein" evidence="1">
    <location>
        <begin position="37"/>
        <end position="817"/>
    </location>
</feature>
<proteinExistence type="predicted"/>
<evidence type="ECO:0000256" key="1">
    <source>
        <dbReference type="SAM" id="SignalP"/>
    </source>
</evidence>
<feature type="domain" description="CBM6" evidence="2">
    <location>
        <begin position="690"/>
        <end position="817"/>
    </location>
</feature>
<dbReference type="SUPFAM" id="SSF51126">
    <property type="entry name" value="Pectin lyase-like"/>
    <property type="match status" value="1"/>
</dbReference>
<dbReference type="PANTHER" id="PTHR36453:SF1">
    <property type="entry name" value="RIGHT HANDED BETA HELIX DOMAIN-CONTAINING PROTEIN"/>
    <property type="match status" value="1"/>
</dbReference>